<accession>A0A7C6AA61</accession>
<evidence type="ECO:0000313" key="1">
    <source>
        <dbReference type="EMBL" id="HHS53070.1"/>
    </source>
</evidence>
<dbReference type="EMBL" id="DTLI01000226">
    <property type="protein sequence ID" value="HHS53070.1"/>
    <property type="molecule type" value="Genomic_DNA"/>
</dbReference>
<reference evidence="1" key="1">
    <citation type="journal article" date="2020" name="mSystems">
        <title>Genome- and Community-Level Interaction Insights into Carbon Utilization and Element Cycling Functions of Hydrothermarchaeota in Hydrothermal Sediment.</title>
        <authorList>
            <person name="Zhou Z."/>
            <person name="Liu Y."/>
            <person name="Xu W."/>
            <person name="Pan J."/>
            <person name="Luo Z.H."/>
            <person name="Li M."/>
        </authorList>
    </citation>
    <scope>NUCLEOTIDE SEQUENCE [LARGE SCALE GENOMIC DNA]</scope>
    <source>
        <strain evidence="1">SpSt-876</strain>
    </source>
</reference>
<gene>
    <name evidence="1" type="ORF">ENW73_09520</name>
</gene>
<proteinExistence type="predicted"/>
<sequence>MTELLPVAKHFGTAEKKKKVTAKERMSLDFKLNGYTFSDEFMLIPRLAEPVIIGSATLQKWRMKLDFENDEVIIDPRVTKLRLLTFK</sequence>
<comment type="caution">
    <text evidence="1">The sequence shown here is derived from an EMBL/GenBank/DDBJ whole genome shotgun (WGS) entry which is preliminary data.</text>
</comment>
<dbReference type="InterPro" id="IPR021109">
    <property type="entry name" value="Peptidase_aspartic_dom_sf"/>
</dbReference>
<organism evidence="1">
    <name type="scientific">candidate division WOR-3 bacterium</name>
    <dbReference type="NCBI Taxonomy" id="2052148"/>
    <lineage>
        <taxon>Bacteria</taxon>
        <taxon>Bacteria division WOR-3</taxon>
    </lineage>
</organism>
<name>A0A7C6AA61_UNCW3</name>
<protein>
    <submittedName>
        <fullName evidence="1">Uncharacterized protein</fullName>
    </submittedName>
</protein>
<dbReference type="AlphaFoldDB" id="A0A7C6AA61"/>
<dbReference type="Gene3D" id="2.40.70.10">
    <property type="entry name" value="Acid Proteases"/>
    <property type="match status" value="1"/>
</dbReference>